<dbReference type="PANTHER" id="PTHR30603">
    <property type="entry name" value="RNA POLYMERASE SIGMA FACTOR RPO"/>
    <property type="match status" value="1"/>
</dbReference>
<comment type="caution">
    <text evidence="8">The sequence shown here is derived from an EMBL/GenBank/DDBJ whole genome shotgun (WGS) entry which is preliminary data.</text>
</comment>
<dbReference type="InterPro" id="IPR013324">
    <property type="entry name" value="RNA_pol_sigma_r3/r4-like"/>
</dbReference>
<evidence type="ECO:0000256" key="3">
    <source>
        <dbReference type="ARBA" id="ARBA00023125"/>
    </source>
</evidence>
<dbReference type="Pfam" id="PF04545">
    <property type="entry name" value="Sigma70_r4"/>
    <property type="match status" value="1"/>
</dbReference>
<feature type="domain" description="RNA polymerase sigma-70" evidence="7">
    <location>
        <begin position="236"/>
        <end position="262"/>
    </location>
</feature>
<keyword evidence="1 5" id="KW-0805">Transcription regulation</keyword>
<evidence type="ECO:0000256" key="1">
    <source>
        <dbReference type="ARBA" id="ARBA00023015"/>
    </source>
</evidence>
<dbReference type="RefSeq" id="WP_262066584.1">
    <property type="nucleotide sequence ID" value="NZ_JAMXOD010000014.1"/>
</dbReference>
<protein>
    <recommendedName>
        <fullName evidence="5">RNA polymerase sigma factor</fullName>
    </recommendedName>
</protein>
<accession>A0ABT1ECV6</accession>
<dbReference type="InterPro" id="IPR000943">
    <property type="entry name" value="RNA_pol_sigma70"/>
</dbReference>
<comment type="function">
    <text evidence="5">Sigma factors are initiation factors that promote the attachment of RNA polymerase to specific initiation sites and are then released.</text>
</comment>
<keyword evidence="2 5" id="KW-0731">Sigma factor</keyword>
<dbReference type="InterPro" id="IPR007630">
    <property type="entry name" value="RNA_pol_sigma70_r4"/>
</dbReference>
<evidence type="ECO:0000313" key="8">
    <source>
        <dbReference type="EMBL" id="MCP1102797.1"/>
    </source>
</evidence>
<evidence type="ECO:0000256" key="4">
    <source>
        <dbReference type="ARBA" id="ARBA00023163"/>
    </source>
</evidence>
<dbReference type="PANTHER" id="PTHR30603:SF47">
    <property type="entry name" value="RNA POLYMERASE SIGMA FACTOR SIGD, CHLOROPLASTIC"/>
    <property type="match status" value="1"/>
</dbReference>
<dbReference type="Gene3D" id="1.10.601.10">
    <property type="entry name" value="RNA Polymerase Primary Sigma Factor"/>
    <property type="match status" value="1"/>
</dbReference>
<dbReference type="Pfam" id="PF04539">
    <property type="entry name" value="Sigma70_r3"/>
    <property type="match status" value="1"/>
</dbReference>
<evidence type="ECO:0000256" key="5">
    <source>
        <dbReference type="RuleBase" id="RU362124"/>
    </source>
</evidence>
<dbReference type="PRINTS" id="PR00046">
    <property type="entry name" value="SIGMA70FCT"/>
</dbReference>
<organism evidence="8 9">
    <name type="scientific">Aequitasia blattaphilus</name>
    <dbReference type="NCBI Taxonomy" id="2949332"/>
    <lineage>
        <taxon>Bacteria</taxon>
        <taxon>Bacillati</taxon>
        <taxon>Bacillota</taxon>
        <taxon>Clostridia</taxon>
        <taxon>Lachnospirales</taxon>
        <taxon>Lachnospiraceae</taxon>
        <taxon>Aequitasia</taxon>
    </lineage>
</organism>
<keyword evidence="9" id="KW-1185">Reference proteome</keyword>
<dbReference type="Proteomes" id="UP001523566">
    <property type="component" value="Unassembled WGS sequence"/>
</dbReference>
<comment type="similarity">
    <text evidence="5">Belongs to the sigma-70 factor family.</text>
</comment>
<gene>
    <name evidence="8" type="ORF">NK125_10250</name>
</gene>
<dbReference type="NCBIfam" id="TIGR02937">
    <property type="entry name" value="sigma70-ECF"/>
    <property type="match status" value="1"/>
</dbReference>
<dbReference type="InterPro" id="IPR014284">
    <property type="entry name" value="RNA_pol_sigma-70_dom"/>
</dbReference>
<dbReference type="InterPro" id="IPR009042">
    <property type="entry name" value="RNA_pol_sigma70_r1_2"/>
</dbReference>
<evidence type="ECO:0000259" key="6">
    <source>
        <dbReference type="PROSITE" id="PS00715"/>
    </source>
</evidence>
<feature type="domain" description="RNA polymerase sigma-70" evidence="6">
    <location>
        <begin position="65"/>
        <end position="78"/>
    </location>
</feature>
<dbReference type="EMBL" id="JAMZFW010000014">
    <property type="protein sequence ID" value="MCP1102797.1"/>
    <property type="molecule type" value="Genomic_DNA"/>
</dbReference>
<dbReference type="Gene3D" id="1.20.120.1810">
    <property type="match status" value="1"/>
</dbReference>
<dbReference type="Gene3D" id="1.10.10.10">
    <property type="entry name" value="Winged helix-like DNA-binding domain superfamily/Winged helix DNA-binding domain"/>
    <property type="match status" value="2"/>
</dbReference>
<dbReference type="InterPro" id="IPR050239">
    <property type="entry name" value="Sigma-70_RNA_pol_init_factors"/>
</dbReference>
<name>A0ABT1ECV6_9FIRM</name>
<dbReference type="PROSITE" id="PS00716">
    <property type="entry name" value="SIGMA70_2"/>
    <property type="match status" value="1"/>
</dbReference>
<dbReference type="Pfam" id="PF00140">
    <property type="entry name" value="Sigma70_r1_2"/>
    <property type="match status" value="1"/>
</dbReference>
<evidence type="ECO:0000256" key="2">
    <source>
        <dbReference type="ARBA" id="ARBA00023082"/>
    </source>
</evidence>
<dbReference type="Pfam" id="PF04542">
    <property type="entry name" value="Sigma70_r2"/>
    <property type="match status" value="1"/>
</dbReference>
<proteinExistence type="inferred from homology"/>
<dbReference type="InterPro" id="IPR007627">
    <property type="entry name" value="RNA_pol_sigma70_r2"/>
</dbReference>
<dbReference type="PROSITE" id="PS00715">
    <property type="entry name" value="SIGMA70_1"/>
    <property type="match status" value="1"/>
</dbReference>
<sequence length="272" mass="31381">MEREEQAYLREIGTIPLLTAEEEVELAKRIEQGDGEAKRILEESNLKLVVSIAKKYRNRGLSFMDLIQEGNIGLMRAAEKFDYKKGFRFSTYANWWIKQAMTRAILDKARTIRVPVHMAEAINRVLKTSNELTVELGRDPTPKEISEHMTNVSEQEVIDMLKYAQDPLSLETPLGDDDDGNLGSFIEDKQSDSPDSGLMREAMQQEVNEIINKLPEREQKVIRMRFGFNPENRIYTLEEVGKDIGLTRERIRQIEARALHQLKAYALHQESE</sequence>
<dbReference type="SUPFAM" id="SSF88659">
    <property type="entry name" value="Sigma3 and sigma4 domains of RNA polymerase sigma factors"/>
    <property type="match status" value="2"/>
</dbReference>
<dbReference type="CDD" id="cd06171">
    <property type="entry name" value="Sigma70_r4"/>
    <property type="match status" value="1"/>
</dbReference>
<dbReference type="PIRSF" id="PIRSF000770">
    <property type="entry name" value="RNA_pol_sigma-SigE/K"/>
    <property type="match status" value="1"/>
</dbReference>
<dbReference type="InterPro" id="IPR007624">
    <property type="entry name" value="RNA_pol_sigma70_r3"/>
</dbReference>
<dbReference type="InterPro" id="IPR013325">
    <property type="entry name" value="RNA_pol_sigma_r2"/>
</dbReference>
<reference evidence="8 9" key="1">
    <citation type="journal article" date="2022" name="Genome Biol. Evol.">
        <title>Host diet, physiology and behaviors set the stage for Lachnospiraceae cladogenesis.</title>
        <authorList>
            <person name="Vera-Ponce De Leon A."/>
            <person name="Schneider M."/>
            <person name="Jahnes B.C."/>
            <person name="Sadowski V."/>
            <person name="Camuy-Velez L.A."/>
            <person name="Duan J."/>
            <person name="Sabree Z.L."/>
        </authorList>
    </citation>
    <scope>NUCLEOTIDE SEQUENCE [LARGE SCALE GENOMIC DNA]</scope>
    <source>
        <strain evidence="8 9">PAL113</strain>
    </source>
</reference>
<keyword evidence="4 5" id="KW-0804">Transcription</keyword>
<dbReference type="InterPro" id="IPR036388">
    <property type="entry name" value="WH-like_DNA-bd_sf"/>
</dbReference>
<dbReference type="SUPFAM" id="SSF88946">
    <property type="entry name" value="Sigma2 domain of RNA polymerase sigma factors"/>
    <property type="match status" value="1"/>
</dbReference>
<evidence type="ECO:0000259" key="7">
    <source>
        <dbReference type="PROSITE" id="PS00716"/>
    </source>
</evidence>
<evidence type="ECO:0000313" key="9">
    <source>
        <dbReference type="Proteomes" id="UP001523566"/>
    </source>
</evidence>
<keyword evidence="3 5" id="KW-0238">DNA-binding</keyword>